<evidence type="ECO:0000313" key="2">
    <source>
        <dbReference type="Proteomes" id="UP000644147"/>
    </source>
</evidence>
<reference evidence="1 2" key="1">
    <citation type="submission" date="2020-12" db="EMBL/GenBank/DDBJ databases">
        <title>Bacterial novel species Adhaeribacter sp. BT258 isolated from soil.</title>
        <authorList>
            <person name="Jung H.-Y."/>
        </authorList>
    </citation>
    <scope>NUCLEOTIDE SEQUENCE [LARGE SCALE GENOMIC DNA]</scope>
    <source>
        <strain evidence="1 2">BT258</strain>
    </source>
</reference>
<organism evidence="1 2">
    <name type="scientific">Adhaeribacter terrigena</name>
    <dbReference type="NCBI Taxonomy" id="2793070"/>
    <lineage>
        <taxon>Bacteria</taxon>
        <taxon>Pseudomonadati</taxon>
        <taxon>Bacteroidota</taxon>
        <taxon>Cytophagia</taxon>
        <taxon>Cytophagales</taxon>
        <taxon>Hymenobacteraceae</taxon>
        <taxon>Adhaeribacter</taxon>
    </lineage>
</organism>
<protein>
    <submittedName>
        <fullName evidence="1">Uncharacterized protein</fullName>
    </submittedName>
</protein>
<sequence>MNLKNTSRQEQLAAFFELLIPIEAKSKSWFTQHGENFTIKDFLIEATPADPNSFAFRIADNVPGYIRKEIEEAREIIFQRYYVQK</sequence>
<gene>
    <name evidence="1" type="ORF">I5M27_12915</name>
</gene>
<name>A0ABS1C3E8_9BACT</name>
<dbReference type="EMBL" id="JAEHFX010000006">
    <property type="protein sequence ID" value="MBK0403889.1"/>
    <property type="molecule type" value="Genomic_DNA"/>
</dbReference>
<proteinExistence type="predicted"/>
<evidence type="ECO:0000313" key="1">
    <source>
        <dbReference type="EMBL" id="MBK0403889.1"/>
    </source>
</evidence>
<keyword evidence="2" id="KW-1185">Reference proteome</keyword>
<dbReference type="Proteomes" id="UP000644147">
    <property type="component" value="Unassembled WGS sequence"/>
</dbReference>
<accession>A0ABS1C3E8</accession>
<comment type="caution">
    <text evidence="1">The sequence shown here is derived from an EMBL/GenBank/DDBJ whole genome shotgun (WGS) entry which is preliminary data.</text>
</comment>
<dbReference type="RefSeq" id="WP_200506669.1">
    <property type="nucleotide sequence ID" value="NZ_JAEHFX010000006.1"/>
</dbReference>